<evidence type="ECO:0000313" key="2">
    <source>
        <dbReference type="EMBL" id="SVA66096.1"/>
    </source>
</evidence>
<dbReference type="Gene3D" id="2.130.10.10">
    <property type="entry name" value="YVTN repeat-like/Quinoprotein amine dehydrogenase"/>
    <property type="match status" value="1"/>
</dbReference>
<dbReference type="AlphaFoldDB" id="A0A381XMV1"/>
<organism evidence="2">
    <name type="scientific">marine metagenome</name>
    <dbReference type="NCBI Taxonomy" id="408172"/>
    <lineage>
        <taxon>unclassified sequences</taxon>
        <taxon>metagenomes</taxon>
        <taxon>ecological metagenomes</taxon>
    </lineage>
</organism>
<feature type="domain" description="Pyrrolo-quinoline quinone repeat" evidence="1">
    <location>
        <begin position="315"/>
        <end position="372"/>
    </location>
</feature>
<protein>
    <recommendedName>
        <fullName evidence="1">Pyrrolo-quinoline quinone repeat domain-containing protein</fullName>
    </recommendedName>
</protein>
<dbReference type="InterPro" id="IPR002372">
    <property type="entry name" value="PQQ_rpt_dom"/>
</dbReference>
<dbReference type="Gene3D" id="2.40.10.480">
    <property type="match status" value="1"/>
</dbReference>
<reference evidence="2" key="1">
    <citation type="submission" date="2018-05" db="EMBL/GenBank/DDBJ databases">
        <authorList>
            <person name="Lanie J.A."/>
            <person name="Ng W.-L."/>
            <person name="Kazmierczak K.M."/>
            <person name="Andrzejewski T.M."/>
            <person name="Davidsen T.M."/>
            <person name="Wayne K.J."/>
            <person name="Tettelin H."/>
            <person name="Glass J.I."/>
            <person name="Rusch D."/>
            <person name="Podicherti R."/>
            <person name="Tsui H.-C.T."/>
            <person name="Winkler M.E."/>
        </authorList>
    </citation>
    <scope>NUCLEOTIDE SEQUENCE</scope>
</reference>
<feature type="non-terminal residue" evidence="2">
    <location>
        <position position="1"/>
    </location>
</feature>
<dbReference type="SUPFAM" id="SSF50998">
    <property type="entry name" value="Quinoprotein alcohol dehydrogenase-like"/>
    <property type="match status" value="1"/>
</dbReference>
<dbReference type="InterPro" id="IPR018391">
    <property type="entry name" value="PQQ_b-propeller_rpt"/>
</dbReference>
<proteinExistence type="predicted"/>
<sequence>VAHAAGEKNEWTRFRGPNGSGISGAKAIPIKWTAKDYNWMAKLPGSGSSSPVVWGDRIFLTCNNAQKTKRTILCMDTRNGKISWRRDYPYTSYRMHRDNDFASATPAVDADGVVVVWSMPKQLLMLALDLEGKELWRRDLGPYVGIHGSASSPIIAEGLVILANDQMHPQVMKRHLPKGASMVPGKSFLIAVDRMSGKTHWKIDRRTILAGYSTPCVRQTGGDAFELVFSGTAHGMTGVDLATGKVNWEIKDILSSRVVGSPQLYQDLVFGSYGSGLSAQRFVAVRAPRKGGVKEPKVAYNVYQSPPLVPSCLIKDDLLFLWTDSGIVSCLDAASGKRHWRERVGGSYYCSPVWIDGRLYCTSKTGEVVVIAAN</sequence>
<dbReference type="EMBL" id="UINC01015752">
    <property type="protein sequence ID" value="SVA66096.1"/>
    <property type="molecule type" value="Genomic_DNA"/>
</dbReference>
<dbReference type="SMART" id="SM00564">
    <property type="entry name" value="PQQ"/>
    <property type="match status" value="4"/>
</dbReference>
<gene>
    <name evidence="2" type="ORF">METZ01_LOCUS118950</name>
</gene>
<dbReference type="Pfam" id="PF13360">
    <property type="entry name" value="PQQ_2"/>
    <property type="match status" value="2"/>
</dbReference>
<dbReference type="PANTHER" id="PTHR34512">
    <property type="entry name" value="CELL SURFACE PROTEIN"/>
    <property type="match status" value="1"/>
</dbReference>
<dbReference type="PANTHER" id="PTHR34512:SF30">
    <property type="entry name" value="OUTER MEMBRANE PROTEIN ASSEMBLY FACTOR BAMB"/>
    <property type="match status" value="1"/>
</dbReference>
<accession>A0A381XMV1</accession>
<name>A0A381XMV1_9ZZZZ</name>
<evidence type="ECO:0000259" key="1">
    <source>
        <dbReference type="Pfam" id="PF13360"/>
    </source>
</evidence>
<dbReference type="InterPro" id="IPR015943">
    <property type="entry name" value="WD40/YVTN_repeat-like_dom_sf"/>
</dbReference>
<dbReference type="InterPro" id="IPR011047">
    <property type="entry name" value="Quinoprotein_ADH-like_sf"/>
</dbReference>
<feature type="non-terminal residue" evidence="2">
    <location>
        <position position="374"/>
    </location>
</feature>
<feature type="domain" description="Pyrrolo-quinoline quinone repeat" evidence="1">
    <location>
        <begin position="103"/>
        <end position="276"/>
    </location>
</feature>